<feature type="non-terminal residue" evidence="1">
    <location>
        <position position="32"/>
    </location>
</feature>
<sequence length="32" mass="3525">YNGDSASIISFCKVSNWSEIFESTVGRKGLKT</sequence>
<dbReference type="AlphaFoldDB" id="A0A8J2L3U3"/>
<comment type="caution">
    <text evidence="1">The sequence shown here is derived from an EMBL/GenBank/DDBJ whole genome shotgun (WGS) entry which is preliminary data.</text>
</comment>
<proteinExistence type="predicted"/>
<evidence type="ECO:0000313" key="2">
    <source>
        <dbReference type="Proteomes" id="UP000708208"/>
    </source>
</evidence>
<protein>
    <submittedName>
        <fullName evidence="1">Uncharacterized protein</fullName>
    </submittedName>
</protein>
<evidence type="ECO:0000313" key="1">
    <source>
        <dbReference type="EMBL" id="CAG7815058.1"/>
    </source>
</evidence>
<accession>A0A8J2L3U3</accession>
<dbReference type="EMBL" id="CAJVCH010334497">
    <property type="protein sequence ID" value="CAG7815058.1"/>
    <property type="molecule type" value="Genomic_DNA"/>
</dbReference>
<gene>
    <name evidence="1" type="ORF">AFUS01_LOCUS25761</name>
</gene>
<dbReference type="Proteomes" id="UP000708208">
    <property type="component" value="Unassembled WGS sequence"/>
</dbReference>
<keyword evidence="2" id="KW-1185">Reference proteome</keyword>
<organism evidence="1 2">
    <name type="scientific">Allacma fusca</name>
    <dbReference type="NCBI Taxonomy" id="39272"/>
    <lineage>
        <taxon>Eukaryota</taxon>
        <taxon>Metazoa</taxon>
        <taxon>Ecdysozoa</taxon>
        <taxon>Arthropoda</taxon>
        <taxon>Hexapoda</taxon>
        <taxon>Collembola</taxon>
        <taxon>Symphypleona</taxon>
        <taxon>Sminthuridae</taxon>
        <taxon>Allacma</taxon>
    </lineage>
</organism>
<reference evidence="1" key="1">
    <citation type="submission" date="2021-06" db="EMBL/GenBank/DDBJ databases">
        <authorList>
            <person name="Hodson N. C."/>
            <person name="Mongue J. A."/>
            <person name="Jaron S. K."/>
        </authorList>
    </citation>
    <scope>NUCLEOTIDE SEQUENCE</scope>
</reference>
<name>A0A8J2L3U3_9HEXA</name>